<protein>
    <submittedName>
        <fullName evidence="7">Uncharacterized protein</fullName>
    </submittedName>
</protein>
<evidence type="ECO:0000256" key="6">
    <source>
        <dbReference type="ARBA" id="ARBA00023136"/>
    </source>
</evidence>
<evidence type="ECO:0000256" key="1">
    <source>
        <dbReference type="ARBA" id="ARBA00004141"/>
    </source>
</evidence>
<evidence type="ECO:0000256" key="3">
    <source>
        <dbReference type="ARBA" id="ARBA00022692"/>
    </source>
</evidence>
<keyword evidence="8" id="KW-1185">Reference proteome</keyword>
<dbReference type="InterPro" id="IPR000109">
    <property type="entry name" value="POT_fam"/>
</dbReference>
<evidence type="ECO:0000256" key="4">
    <source>
        <dbReference type="ARBA" id="ARBA00022856"/>
    </source>
</evidence>
<comment type="subcellular location">
    <subcellularLocation>
        <location evidence="1">Membrane</location>
        <topology evidence="1">Multi-pass membrane protein</topology>
    </subcellularLocation>
</comment>
<dbReference type="AlphaFoldDB" id="A0AAD5MXY7"/>
<dbReference type="PANTHER" id="PTHR11654">
    <property type="entry name" value="OLIGOPEPTIDE TRANSPORTER-RELATED"/>
    <property type="match status" value="1"/>
</dbReference>
<keyword evidence="4" id="KW-0813">Transport</keyword>
<name>A0AAD5MXY7_PARTN</name>
<evidence type="ECO:0000256" key="5">
    <source>
        <dbReference type="ARBA" id="ARBA00022989"/>
    </source>
</evidence>
<dbReference type="GO" id="GO:0015833">
    <property type="term" value="P:peptide transport"/>
    <property type="evidence" value="ECO:0007669"/>
    <property type="project" value="UniProtKB-KW"/>
</dbReference>
<dbReference type="Proteomes" id="UP001196413">
    <property type="component" value="Unassembled WGS sequence"/>
</dbReference>
<dbReference type="EMBL" id="JAHQIW010001584">
    <property type="protein sequence ID" value="KAJ1353039.1"/>
    <property type="molecule type" value="Genomic_DNA"/>
</dbReference>
<gene>
    <name evidence="7" type="ORF">KIN20_009584</name>
</gene>
<dbReference type="Gene3D" id="1.20.1250.20">
    <property type="entry name" value="MFS general substrate transporter like domains"/>
    <property type="match status" value="2"/>
</dbReference>
<evidence type="ECO:0000313" key="8">
    <source>
        <dbReference type="Proteomes" id="UP001196413"/>
    </source>
</evidence>
<keyword evidence="6" id="KW-0472">Membrane</keyword>
<reference evidence="7" key="1">
    <citation type="submission" date="2021-06" db="EMBL/GenBank/DDBJ databases">
        <title>Parelaphostrongylus tenuis whole genome reference sequence.</title>
        <authorList>
            <person name="Garwood T.J."/>
            <person name="Larsen P.A."/>
            <person name="Fountain-Jones N.M."/>
            <person name="Garbe J.R."/>
            <person name="Macchietto M.G."/>
            <person name="Kania S.A."/>
            <person name="Gerhold R.W."/>
            <person name="Richards J.E."/>
            <person name="Wolf T.M."/>
        </authorList>
    </citation>
    <scope>NUCLEOTIDE SEQUENCE</scope>
    <source>
        <strain evidence="7">MNPRO001-30</strain>
        <tissue evidence="7">Meninges</tissue>
    </source>
</reference>
<dbReference type="InterPro" id="IPR036259">
    <property type="entry name" value="MFS_trans_sf"/>
</dbReference>
<comment type="similarity">
    <text evidence="2">Belongs to the major facilitator superfamily. Proton-dependent oligopeptide transporter (POT/PTR) (TC 2.A.17) family.</text>
</comment>
<organism evidence="7 8">
    <name type="scientific">Parelaphostrongylus tenuis</name>
    <name type="common">Meningeal worm</name>
    <dbReference type="NCBI Taxonomy" id="148309"/>
    <lineage>
        <taxon>Eukaryota</taxon>
        <taxon>Metazoa</taxon>
        <taxon>Ecdysozoa</taxon>
        <taxon>Nematoda</taxon>
        <taxon>Chromadorea</taxon>
        <taxon>Rhabditida</taxon>
        <taxon>Rhabditina</taxon>
        <taxon>Rhabditomorpha</taxon>
        <taxon>Strongyloidea</taxon>
        <taxon>Metastrongylidae</taxon>
        <taxon>Parelaphostrongylus</taxon>
    </lineage>
</organism>
<keyword evidence="5" id="KW-1133">Transmembrane helix</keyword>
<sequence>MDLTGLIIIGFGTGGIKPCVAAFGGDQFEVGQTDRLCCGITIWNMVRFDVLKIRVYYSENTKGIRGGGREAEPDTPMGRGSQPVKICLDYRLEAGNKAACQKKEFIDDVKSLLRVLVMFLPVPMFWALYDQQGSIWLIQGIQMDCRLFGNLLLLPDQMQTFERRFNSVVHSNLPNCHLSPGC</sequence>
<proteinExistence type="inferred from homology"/>
<evidence type="ECO:0000313" key="7">
    <source>
        <dbReference type="EMBL" id="KAJ1353039.1"/>
    </source>
</evidence>
<keyword evidence="4" id="KW-0571">Peptide transport</keyword>
<dbReference type="Pfam" id="PF00854">
    <property type="entry name" value="PTR2"/>
    <property type="match status" value="2"/>
</dbReference>
<evidence type="ECO:0000256" key="2">
    <source>
        <dbReference type="ARBA" id="ARBA00005982"/>
    </source>
</evidence>
<dbReference type="GO" id="GO:0016020">
    <property type="term" value="C:membrane"/>
    <property type="evidence" value="ECO:0007669"/>
    <property type="project" value="UniProtKB-SubCell"/>
</dbReference>
<dbReference type="GO" id="GO:0022857">
    <property type="term" value="F:transmembrane transporter activity"/>
    <property type="evidence" value="ECO:0007669"/>
    <property type="project" value="InterPro"/>
</dbReference>
<accession>A0AAD5MXY7</accession>
<keyword evidence="3" id="KW-0812">Transmembrane</keyword>
<comment type="caution">
    <text evidence="7">The sequence shown here is derived from an EMBL/GenBank/DDBJ whole genome shotgun (WGS) entry which is preliminary data.</text>
</comment>
<keyword evidence="4" id="KW-0653">Protein transport</keyword>